<evidence type="ECO:0000313" key="8">
    <source>
        <dbReference type="EMBL" id="KAH7142686.1"/>
    </source>
</evidence>
<keyword evidence="5" id="KW-0539">Nucleus</keyword>
<name>A0A9P9ESF7_9HYPO</name>
<dbReference type="GO" id="GO:0008270">
    <property type="term" value="F:zinc ion binding"/>
    <property type="evidence" value="ECO:0007669"/>
    <property type="project" value="InterPro"/>
</dbReference>
<dbReference type="SUPFAM" id="SSF57701">
    <property type="entry name" value="Zn2/Cys6 DNA-binding domain"/>
    <property type="match status" value="1"/>
</dbReference>
<dbReference type="AlphaFoldDB" id="A0A9P9ESF7"/>
<dbReference type="SMART" id="SM00906">
    <property type="entry name" value="Fungal_trans"/>
    <property type="match status" value="1"/>
</dbReference>
<feature type="region of interest" description="Disordered" evidence="6">
    <location>
        <begin position="1"/>
        <end position="41"/>
    </location>
</feature>
<dbReference type="InterPro" id="IPR036864">
    <property type="entry name" value="Zn2-C6_fun-type_DNA-bd_sf"/>
</dbReference>
<dbReference type="GO" id="GO:0000981">
    <property type="term" value="F:DNA-binding transcription factor activity, RNA polymerase II-specific"/>
    <property type="evidence" value="ECO:0007669"/>
    <property type="project" value="InterPro"/>
</dbReference>
<sequence>MSSIHDNDVPPPQRLSGQDEAAEARLQQGNAPSRNRRKTSLACEECRARKVRCDGVRPQCSACRRRPRSGRPCTYLCEPSRVAGNKRVMQSLHDRLAYLEAKQFSHGLNADPSPPQSLQRDTESTILDPKPTLPHPNIMTPARSSSDSIARDDVGIRRASGQDLGTINAMGIAHSATDAVTDTSSEFYGEPSAASLLCDIQDNCHRPLRLGADSQDQLTRPFQPSRHSVRNPYASNEDDYHLPPRYVADGLLDLYRKRVQSTYPFLHWPTFIEAYNRLWLSDSDVKSLPQLTGVGLGGPNCPVPVFYSALNAIFALAAQFIDGPAQEREERSAPFVRRSRHLMRLDFLDNADLSMVQALLILARYLQNSSLPTRCWNVVGIACRMAQGLGLHLEIDKGTTSGLETEMKRRVWHSCTCLDTVLGMLTGRPCLNSTMSKVPLPSAPDEEISASVSVQQEHNDMDAYTTTFFAEAVKLSHILNRILGQIYDPWKEHEASNWTKVADEKYYSQQVSSTIGLDHDLDHFEAELPETLQSSTETPTFQRGDILPYQRHVLRTRFLHIRVLLYRPLLVQLCRKINAQAKTVSEEKLRDTSRARNKLLGAFTEKCSIACIETAQALIDHINNGSETTSCGLPWYSCYYIYHAAMVVILADLCSPGLKQLSHGGLCESWRTCEDFFRRMSEHDPESYRYFRRLESISRFIESTAFNRTTDDSMEESAPTCEERQELIMDHITNSYLDPTVVLGLEEVQFGMPTQPNDIESVLSDNQLWTLAGLSAMNVDNMVI</sequence>
<dbReference type="GO" id="GO:0005634">
    <property type="term" value="C:nucleus"/>
    <property type="evidence" value="ECO:0007669"/>
    <property type="project" value="TreeGrafter"/>
</dbReference>
<evidence type="ECO:0000259" key="7">
    <source>
        <dbReference type="PROSITE" id="PS50048"/>
    </source>
</evidence>
<organism evidence="8 9">
    <name type="scientific">Dactylonectria estremocensis</name>
    <dbReference type="NCBI Taxonomy" id="1079267"/>
    <lineage>
        <taxon>Eukaryota</taxon>
        <taxon>Fungi</taxon>
        <taxon>Dikarya</taxon>
        <taxon>Ascomycota</taxon>
        <taxon>Pezizomycotina</taxon>
        <taxon>Sordariomycetes</taxon>
        <taxon>Hypocreomycetidae</taxon>
        <taxon>Hypocreales</taxon>
        <taxon>Nectriaceae</taxon>
        <taxon>Dactylonectria</taxon>
    </lineage>
</organism>
<dbReference type="PROSITE" id="PS50048">
    <property type="entry name" value="ZN2_CY6_FUNGAL_2"/>
    <property type="match status" value="1"/>
</dbReference>
<evidence type="ECO:0000313" key="9">
    <source>
        <dbReference type="Proteomes" id="UP000717696"/>
    </source>
</evidence>
<feature type="region of interest" description="Disordered" evidence="6">
    <location>
        <begin position="215"/>
        <end position="237"/>
    </location>
</feature>
<dbReference type="OrthoDB" id="424974at2759"/>
<keyword evidence="4" id="KW-0804">Transcription</keyword>
<feature type="region of interest" description="Disordered" evidence="6">
    <location>
        <begin position="106"/>
        <end position="149"/>
    </location>
</feature>
<dbReference type="InterPro" id="IPR051127">
    <property type="entry name" value="Fungal_SecMet_Regulators"/>
</dbReference>
<keyword evidence="3" id="KW-0238">DNA-binding</keyword>
<gene>
    <name evidence="8" type="ORF">B0J13DRAFT_503023</name>
</gene>
<dbReference type="PANTHER" id="PTHR47424">
    <property type="entry name" value="REGULATORY PROTEIN GAL4"/>
    <property type="match status" value="1"/>
</dbReference>
<evidence type="ECO:0000256" key="2">
    <source>
        <dbReference type="ARBA" id="ARBA00023015"/>
    </source>
</evidence>
<proteinExistence type="predicted"/>
<evidence type="ECO:0000256" key="4">
    <source>
        <dbReference type="ARBA" id="ARBA00023163"/>
    </source>
</evidence>
<comment type="caution">
    <text evidence="8">The sequence shown here is derived from an EMBL/GenBank/DDBJ whole genome shotgun (WGS) entry which is preliminary data.</text>
</comment>
<dbReference type="Pfam" id="PF04082">
    <property type="entry name" value="Fungal_trans"/>
    <property type="match status" value="1"/>
</dbReference>
<keyword evidence="1" id="KW-0479">Metal-binding</keyword>
<dbReference type="PANTHER" id="PTHR47424:SF3">
    <property type="entry name" value="REGULATORY PROTEIN GAL4"/>
    <property type="match status" value="1"/>
</dbReference>
<protein>
    <submittedName>
        <fullName evidence="8">Fungal-specific transcription factor domain-containing protein</fullName>
    </submittedName>
</protein>
<dbReference type="GO" id="GO:0006351">
    <property type="term" value="P:DNA-templated transcription"/>
    <property type="evidence" value="ECO:0007669"/>
    <property type="project" value="InterPro"/>
</dbReference>
<dbReference type="InterPro" id="IPR007219">
    <property type="entry name" value="XnlR_reg_dom"/>
</dbReference>
<evidence type="ECO:0000256" key="6">
    <source>
        <dbReference type="SAM" id="MobiDB-lite"/>
    </source>
</evidence>
<dbReference type="SMART" id="SM00066">
    <property type="entry name" value="GAL4"/>
    <property type="match status" value="1"/>
</dbReference>
<evidence type="ECO:0000256" key="5">
    <source>
        <dbReference type="ARBA" id="ARBA00023242"/>
    </source>
</evidence>
<dbReference type="Gene3D" id="4.10.240.10">
    <property type="entry name" value="Zn(2)-C6 fungal-type DNA-binding domain"/>
    <property type="match status" value="1"/>
</dbReference>
<keyword evidence="2" id="KW-0805">Transcription regulation</keyword>
<dbReference type="Pfam" id="PF00172">
    <property type="entry name" value="Zn_clus"/>
    <property type="match status" value="1"/>
</dbReference>
<dbReference type="GO" id="GO:0000435">
    <property type="term" value="P:positive regulation of transcription from RNA polymerase II promoter by galactose"/>
    <property type="evidence" value="ECO:0007669"/>
    <property type="project" value="TreeGrafter"/>
</dbReference>
<dbReference type="Proteomes" id="UP000717696">
    <property type="component" value="Unassembled WGS sequence"/>
</dbReference>
<dbReference type="GO" id="GO:0000978">
    <property type="term" value="F:RNA polymerase II cis-regulatory region sequence-specific DNA binding"/>
    <property type="evidence" value="ECO:0007669"/>
    <property type="project" value="TreeGrafter"/>
</dbReference>
<evidence type="ECO:0000256" key="3">
    <source>
        <dbReference type="ARBA" id="ARBA00023125"/>
    </source>
</evidence>
<evidence type="ECO:0000256" key="1">
    <source>
        <dbReference type="ARBA" id="ARBA00022723"/>
    </source>
</evidence>
<dbReference type="InterPro" id="IPR001138">
    <property type="entry name" value="Zn2Cys6_DnaBD"/>
</dbReference>
<dbReference type="EMBL" id="JAGMUU010000011">
    <property type="protein sequence ID" value="KAH7142686.1"/>
    <property type="molecule type" value="Genomic_DNA"/>
</dbReference>
<dbReference type="CDD" id="cd12148">
    <property type="entry name" value="fungal_TF_MHR"/>
    <property type="match status" value="1"/>
</dbReference>
<feature type="compositionally biased region" description="Polar residues" evidence="6">
    <location>
        <begin position="215"/>
        <end position="226"/>
    </location>
</feature>
<keyword evidence="9" id="KW-1185">Reference proteome</keyword>
<feature type="domain" description="Zn(2)-C6 fungal-type" evidence="7">
    <location>
        <begin position="42"/>
        <end position="75"/>
    </location>
</feature>
<accession>A0A9P9ESF7</accession>
<dbReference type="CDD" id="cd00067">
    <property type="entry name" value="GAL4"/>
    <property type="match status" value="1"/>
</dbReference>
<reference evidence="8" key="1">
    <citation type="journal article" date="2021" name="Nat. Commun.">
        <title>Genetic determinants of endophytism in the Arabidopsis root mycobiome.</title>
        <authorList>
            <person name="Mesny F."/>
            <person name="Miyauchi S."/>
            <person name="Thiergart T."/>
            <person name="Pickel B."/>
            <person name="Atanasova L."/>
            <person name="Karlsson M."/>
            <person name="Huettel B."/>
            <person name="Barry K.W."/>
            <person name="Haridas S."/>
            <person name="Chen C."/>
            <person name="Bauer D."/>
            <person name="Andreopoulos W."/>
            <person name="Pangilinan J."/>
            <person name="LaButti K."/>
            <person name="Riley R."/>
            <person name="Lipzen A."/>
            <person name="Clum A."/>
            <person name="Drula E."/>
            <person name="Henrissat B."/>
            <person name="Kohler A."/>
            <person name="Grigoriev I.V."/>
            <person name="Martin F.M."/>
            <person name="Hacquard S."/>
        </authorList>
    </citation>
    <scope>NUCLEOTIDE SEQUENCE</scope>
    <source>
        <strain evidence="8">MPI-CAGE-AT-0021</strain>
    </source>
</reference>